<dbReference type="InterPro" id="IPR002018">
    <property type="entry name" value="CarbesteraseB"/>
</dbReference>
<organism evidence="11">
    <name type="scientific">Drosophila willistoni</name>
    <name type="common">Fruit fly</name>
    <dbReference type="NCBI Taxonomy" id="7260"/>
    <lineage>
        <taxon>Eukaryota</taxon>
        <taxon>Metazoa</taxon>
        <taxon>Ecdysozoa</taxon>
        <taxon>Arthropoda</taxon>
        <taxon>Hexapoda</taxon>
        <taxon>Insecta</taxon>
        <taxon>Pterygota</taxon>
        <taxon>Neoptera</taxon>
        <taxon>Endopterygota</taxon>
        <taxon>Diptera</taxon>
        <taxon>Brachycera</taxon>
        <taxon>Muscomorpha</taxon>
        <taxon>Ephydroidea</taxon>
        <taxon>Drosophilidae</taxon>
        <taxon>Drosophila</taxon>
        <taxon>Sophophora</taxon>
    </lineage>
</organism>
<dbReference type="eggNOG" id="KOG1516">
    <property type="taxonomic scope" value="Eukaryota"/>
</dbReference>
<dbReference type="InterPro" id="IPR019826">
    <property type="entry name" value="Carboxylesterase_B_AS"/>
</dbReference>
<dbReference type="ESTHER" id="drowi-b4mqf3">
    <property type="family name" value="Juvenile_hormone_esterase"/>
</dbReference>
<evidence type="ECO:0000256" key="7">
    <source>
        <dbReference type="ARBA" id="ARBA00023180"/>
    </source>
</evidence>
<dbReference type="OMA" id="DMGCMRG"/>
<dbReference type="SMR" id="B4MQF3"/>
<dbReference type="InterPro" id="IPR029058">
    <property type="entry name" value="AB_hydrolase_fold"/>
</dbReference>
<keyword evidence="5 8" id="KW-0378">Hydrolase</keyword>
<dbReference type="HOGENOM" id="CLU_006586_13_2_1"/>
<evidence type="ECO:0000256" key="2">
    <source>
        <dbReference type="ARBA" id="ARBA00005964"/>
    </source>
</evidence>
<feature type="signal peptide" evidence="8">
    <location>
        <begin position="1"/>
        <end position="20"/>
    </location>
</feature>
<dbReference type="Gene3D" id="3.40.50.1820">
    <property type="entry name" value="alpha/beta hydrolase"/>
    <property type="match status" value="1"/>
</dbReference>
<protein>
    <recommendedName>
        <fullName evidence="8">Carboxylic ester hydrolase</fullName>
        <ecNumber evidence="8">3.1.1.-</ecNumber>
    </recommendedName>
</protein>
<dbReference type="EMBL" id="CH963849">
    <property type="protein sequence ID" value="EDW74342.1"/>
    <property type="molecule type" value="Genomic_DNA"/>
</dbReference>
<dbReference type="OrthoDB" id="19653at2759"/>
<dbReference type="STRING" id="7260.B4MQF3"/>
<evidence type="ECO:0000256" key="3">
    <source>
        <dbReference type="ARBA" id="ARBA00022487"/>
    </source>
</evidence>
<name>B4MQF3_DROWI</name>
<sequence length="569" mass="64205">MKRLAYLGLRLCLFWTIVSTADLNVCLKDMGCLKGTLLRGYEESKDFEAFMGIPFGQPPIGDLRLKNPLPAMPWQGILDASVARDGCLQRNYFVHDWDVRGEEDCLYLNVYRPKAEKRGSESLPVMVYIHSGGFISGTAYPTVSGPEYLMDTEAIILVTINYRLGPFGFLSTGDEQMPGNFGLKDQRLALQWVQKHISSFGGDSNLVTIFGHSAGGISTHYHLLSENSKNLFQKAMSFSGTAFAAFMRILKDPLKQAQKLAEHLQIKDANILTTQELAKALRQVDAYALLYSGDILKTWDNQPIMNYRPVIEKPSPEAFFTEDPVESHLAGRIQQIPWLLGSTSRAGEGSIFLLRILDIPKWLKEFNDNFVERFALALNLPEGTSPQVVTEILNLYDVQVREFNNETLIRLAEIVGDFNFHYPLYVAAASYASYANLDDNPMSIYSYEYRGAKAFSVYFTQGIEYEVGSVHMDDCLHTLRTPVLIPDFPRDSEDATVMKRMTSLLVEFAKTGIFAKETSLKSCQANSFNMAENQICNYFRFGGVNGAYTENIDDHVDMRAMTIWKKLYL</sequence>
<evidence type="ECO:0000256" key="5">
    <source>
        <dbReference type="ARBA" id="ARBA00022801"/>
    </source>
</evidence>
<dbReference type="EC" id="3.1.1.-" evidence="8"/>
<comment type="subcellular location">
    <subcellularLocation>
        <location evidence="1">Secreted</location>
    </subcellularLocation>
</comment>
<dbReference type="Proteomes" id="UP000007798">
    <property type="component" value="Unassembled WGS sequence"/>
</dbReference>
<reference evidence="10 11" key="1">
    <citation type="journal article" date="2007" name="Nature">
        <title>Evolution of genes and genomes on the Drosophila phylogeny.</title>
        <authorList>
            <consortium name="Drosophila 12 Genomes Consortium"/>
            <person name="Clark A.G."/>
            <person name="Eisen M.B."/>
            <person name="Smith D.R."/>
            <person name="Bergman C.M."/>
            <person name="Oliver B."/>
            <person name="Markow T.A."/>
            <person name="Kaufman T.C."/>
            <person name="Kellis M."/>
            <person name="Gelbart W."/>
            <person name="Iyer V.N."/>
            <person name="Pollard D.A."/>
            <person name="Sackton T.B."/>
            <person name="Larracuente A.M."/>
            <person name="Singh N.D."/>
            <person name="Abad J.P."/>
            <person name="Abt D.N."/>
            <person name="Adryan B."/>
            <person name="Aguade M."/>
            <person name="Akashi H."/>
            <person name="Anderson W.W."/>
            <person name="Aquadro C.F."/>
            <person name="Ardell D.H."/>
            <person name="Arguello R."/>
            <person name="Artieri C.G."/>
            <person name="Barbash D.A."/>
            <person name="Barker D."/>
            <person name="Barsanti P."/>
            <person name="Batterham P."/>
            <person name="Batzoglou S."/>
            <person name="Begun D."/>
            <person name="Bhutkar A."/>
            <person name="Blanco E."/>
            <person name="Bosak S.A."/>
            <person name="Bradley R.K."/>
            <person name="Brand A.D."/>
            <person name="Brent M.R."/>
            <person name="Brooks A.N."/>
            <person name="Brown R.H."/>
            <person name="Butlin R.K."/>
            <person name="Caggese C."/>
            <person name="Calvi B.R."/>
            <person name="Bernardo de Carvalho A."/>
            <person name="Caspi A."/>
            <person name="Castrezana S."/>
            <person name="Celniker S.E."/>
            <person name="Chang J.L."/>
            <person name="Chapple C."/>
            <person name="Chatterji S."/>
            <person name="Chinwalla A."/>
            <person name="Civetta A."/>
            <person name="Clifton S.W."/>
            <person name="Comeron J.M."/>
            <person name="Costello J.C."/>
            <person name="Coyne J.A."/>
            <person name="Daub J."/>
            <person name="David R.G."/>
            <person name="Delcher A.L."/>
            <person name="Delehaunty K."/>
            <person name="Do C.B."/>
            <person name="Ebling H."/>
            <person name="Edwards K."/>
            <person name="Eickbush T."/>
            <person name="Evans J.D."/>
            <person name="Filipski A."/>
            <person name="Findeiss S."/>
            <person name="Freyhult E."/>
            <person name="Fulton L."/>
            <person name="Fulton R."/>
            <person name="Garcia A.C."/>
            <person name="Gardiner A."/>
            <person name="Garfield D.A."/>
            <person name="Garvin B.E."/>
            <person name="Gibson G."/>
            <person name="Gilbert D."/>
            <person name="Gnerre S."/>
            <person name="Godfrey J."/>
            <person name="Good R."/>
            <person name="Gotea V."/>
            <person name="Gravely B."/>
            <person name="Greenberg A.J."/>
            <person name="Griffiths-Jones S."/>
            <person name="Gross S."/>
            <person name="Guigo R."/>
            <person name="Gustafson E.A."/>
            <person name="Haerty W."/>
            <person name="Hahn M.W."/>
            <person name="Halligan D.L."/>
            <person name="Halpern A.L."/>
            <person name="Halter G.M."/>
            <person name="Han M.V."/>
            <person name="Heger A."/>
            <person name="Hillier L."/>
            <person name="Hinrichs A.S."/>
            <person name="Holmes I."/>
            <person name="Hoskins R.A."/>
            <person name="Hubisz M.J."/>
            <person name="Hultmark D."/>
            <person name="Huntley M.A."/>
            <person name="Jaffe D.B."/>
            <person name="Jagadeeshan S."/>
            <person name="Jeck W.R."/>
            <person name="Johnson J."/>
            <person name="Jones C.D."/>
            <person name="Jordan W.C."/>
            <person name="Karpen G.H."/>
            <person name="Kataoka E."/>
            <person name="Keightley P.D."/>
            <person name="Kheradpour P."/>
            <person name="Kirkness E.F."/>
            <person name="Koerich L.B."/>
            <person name="Kristiansen K."/>
            <person name="Kudrna D."/>
            <person name="Kulathinal R.J."/>
            <person name="Kumar S."/>
            <person name="Kwok R."/>
            <person name="Lander E."/>
            <person name="Langley C.H."/>
            <person name="Lapoint R."/>
            <person name="Lazzaro B.P."/>
            <person name="Lee S.J."/>
            <person name="Levesque L."/>
            <person name="Li R."/>
            <person name="Lin C.F."/>
            <person name="Lin M.F."/>
            <person name="Lindblad-Toh K."/>
            <person name="Llopart A."/>
            <person name="Long M."/>
            <person name="Low L."/>
            <person name="Lozovsky E."/>
            <person name="Lu J."/>
            <person name="Luo M."/>
            <person name="Machado C.A."/>
            <person name="Makalowski W."/>
            <person name="Marzo M."/>
            <person name="Matsuda M."/>
            <person name="Matzkin L."/>
            <person name="McAllister B."/>
            <person name="McBride C.S."/>
            <person name="McKernan B."/>
            <person name="McKernan K."/>
            <person name="Mendez-Lago M."/>
            <person name="Minx P."/>
            <person name="Mollenhauer M.U."/>
            <person name="Montooth K."/>
            <person name="Mount S.M."/>
            <person name="Mu X."/>
            <person name="Myers E."/>
            <person name="Negre B."/>
            <person name="Newfeld S."/>
            <person name="Nielsen R."/>
            <person name="Noor M.A."/>
            <person name="O'Grady P."/>
            <person name="Pachter L."/>
            <person name="Papaceit M."/>
            <person name="Parisi M.J."/>
            <person name="Parisi M."/>
            <person name="Parts L."/>
            <person name="Pedersen J.S."/>
            <person name="Pesole G."/>
            <person name="Phillippy A.M."/>
            <person name="Ponting C.P."/>
            <person name="Pop M."/>
            <person name="Porcelli D."/>
            <person name="Powell J.R."/>
            <person name="Prohaska S."/>
            <person name="Pruitt K."/>
            <person name="Puig M."/>
            <person name="Quesneville H."/>
            <person name="Ram K.R."/>
            <person name="Rand D."/>
            <person name="Rasmussen M.D."/>
            <person name="Reed L.K."/>
            <person name="Reenan R."/>
            <person name="Reily A."/>
            <person name="Remington K.A."/>
            <person name="Rieger T.T."/>
            <person name="Ritchie M.G."/>
            <person name="Robin C."/>
            <person name="Rogers Y.H."/>
            <person name="Rohde C."/>
            <person name="Rozas J."/>
            <person name="Rubenfield M.J."/>
            <person name="Ruiz A."/>
            <person name="Russo S."/>
            <person name="Salzberg S.L."/>
            <person name="Sanchez-Gracia A."/>
            <person name="Saranga D.J."/>
            <person name="Sato H."/>
            <person name="Schaeffer S.W."/>
            <person name="Schatz M.C."/>
            <person name="Schlenke T."/>
            <person name="Schwartz R."/>
            <person name="Segarra C."/>
            <person name="Singh R.S."/>
            <person name="Sirot L."/>
            <person name="Sirota M."/>
            <person name="Sisneros N.B."/>
            <person name="Smith C.D."/>
            <person name="Smith T.F."/>
            <person name="Spieth J."/>
            <person name="Stage D.E."/>
            <person name="Stark A."/>
            <person name="Stephan W."/>
            <person name="Strausberg R.L."/>
            <person name="Strempel S."/>
            <person name="Sturgill D."/>
            <person name="Sutton G."/>
            <person name="Sutton G.G."/>
            <person name="Tao W."/>
            <person name="Teichmann S."/>
            <person name="Tobari Y.N."/>
            <person name="Tomimura Y."/>
            <person name="Tsolas J.M."/>
            <person name="Valente V.L."/>
            <person name="Venter E."/>
            <person name="Venter J.C."/>
            <person name="Vicario S."/>
            <person name="Vieira F.G."/>
            <person name="Vilella A.J."/>
            <person name="Villasante A."/>
            <person name="Walenz B."/>
            <person name="Wang J."/>
            <person name="Wasserman M."/>
            <person name="Watts T."/>
            <person name="Wilson D."/>
            <person name="Wilson R.K."/>
            <person name="Wing R.A."/>
            <person name="Wolfner M.F."/>
            <person name="Wong A."/>
            <person name="Wong G.K."/>
            <person name="Wu C.I."/>
            <person name="Wu G."/>
            <person name="Yamamoto D."/>
            <person name="Yang H.P."/>
            <person name="Yang S.P."/>
            <person name="Yorke J.A."/>
            <person name="Yoshida K."/>
            <person name="Zdobnov E."/>
            <person name="Zhang P."/>
            <person name="Zhang Y."/>
            <person name="Zimin A.V."/>
            <person name="Baldwin J."/>
            <person name="Abdouelleil A."/>
            <person name="Abdulkadir J."/>
            <person name="Abebe A."/>
            <person name="Abera B."/>
            <person name="Abreu J."/>
            <person name="Acer S.C."/>
            <person name="Aftuck L."/>
            <person name="Alexander A."/>
            <person name="An P."/>
            <person name="Anderson E."/>
            <person name="Anderson S."/>
            <person name="Arachi H."/>
            <person name="Azer M."/>
            <person name="Bachantsang P."/>
            <person name="Barry A."/>
            <person name="Bayul T."/>
            <person name="Berlin A."/>
            <person name="Bessette D."/>
            <person name="Bloom T."/>
            <person name="Blye J."/>
            <person name="Boguslavskiy L."/>
            <person name="Bonnet C."/>
            <person name="Boukhgalter B."/>
            <person name="Bourzgui I."/>
            <person name="Brown A."/>
            <person name="Cahill P."/>
            <person name="Channer S."/>
            <person name="Cheshatsang Y."/>
            <person name="Chuda L."/>
            <person name="Citroen M."/>
            <person name="Collymore A."/>
            <person name="Cooke P."/>
            <person name="Costello M."/>
            <person name="D'Aco K."/>
            <person name="Daza R."/>
            <person name="De Haan G."/>
            <person name="DeGray S."/>
            <person name="DeMaso C."/>
            <person name="Dhargay N."/>
            <person name="Dooley K."/>
            <person name="Dooley E."/>
            <person name="Doricent M."/>
            <person name="Dorje P."/>
            <person name="Dorjee K."/>
            <person name="Dupes A."/>
            <person name="Elong R."/>
            <person name="Falk J."/>
            <person name="Farina A."/>
            <person name="Faro S."/>
            <person name="Ferguson D."/>
            <person name="Fisher S."/>
            <person name="Foley C.D."/>
            <person name="Franke A."/>
            <person name="Friedrich D."/>
            <person name="Gadbois L."/>
            <person name="Gearin G."/>
            <person name="Gearin C.R."/>
            <person name="Giannoukos G."/>
            <person name="Goode T."/>
            <person name="Graham J."/>
            <person name="Grandbois E."/>
            <person name="Grewal S."/>
            <person name="Gyaltsen K."/>
            <person name="Hafez N."/>
            <person name="Hagos B."/>
            <person name="Hall J."/>
            <person name="Henson C."/>
            <person name="Hollinger A."/>
            <person name="Honan T."/>
            <person name="Huard M.D."/>
            <person name="Hughes L."/>
            <person name="Hurhula B."/>
            <person name="Husby M.E."/>
            <person name="Kamat A."/>
            <person name="Kanga B."/>
            <person name="Kashin S."/>
            <person name="Khazanovich D."/>
            <person name="Kisner P."/>
            <person name="Lance K."/>
            <person name="Lara M."/>
            <person name="Lee W."/>
            <person name="Lennon N."/>
            <person name="Letendre F."/>
            <person name="LeVine R."/>
            <person name="Lipovsky A."/>
            <person name="Liu X."/>
            <person name="Liu J."/>
            <person name="Liu S."/>
            <person name="Lokyitsang T."/>
            <person name="Lokyitsang Y."/>
            <person name="Lubonja R."/>
            <person name="Lui A."/>
            <person name="MacDonald P."/>
            <person name="Magnisalis V."/>
            <person name="Maru K."/>
            <person name="Matthews C."/>
            <person name="McCusker W."/>
            <person name="McDonough S."/>
            <person name="Mehta T."/>
            <person name="Meldrim J."/>
            <person name="Meneus L."/>
            <person name="Mihai O."/>
            <person name="Mihalev A."/>
            <person name="Mihova T."/>
            <person name="Mittelman R."/>
            <person name="Mlenga V."/>
            <person name="Montmayeur A."/>
            <person name="Mulrain L."/>
            <person name="Navidi A."/>
            <person name="Naylor J."/>
            <person name="Negash T."/>
            <person name="Nguyen T."/>
            <person name="Nguyen N."/>
            <person name="Nicol R."/>
            <person name="Norbu C."/>
            <person name="Norbu N."/>
            <person name="Novod N."/>
            <person name="O'Neill B."/>
            <person name="Osman S."/>
            <person name="Markiewicz E."/>
            <person name="Oyono O.L."/>
            <person name="Patti C."/>
            <person name="Phunkhang P."/>
            <person name="Pierre F."/>
            <person name="Priest M."/>
            <person name="Raghuraman S."/>
            <person name="Rege F."/>
            <person name="Reyes R."/>
            <person name="Rise C."/>
            <person name="Rogov P."/>
            <person name="Ross K."/>
            <person name="Ryan E."/>
            <person name="Settipalli S."/>
            <person name="Shea T."/>
            <person name="Sherpa N."/>
            <person name="Shi L."/>
            <person name="Shih D."/>
            <person name="Sparrow T."/>
            <person name="Spaulding J."/>
            <person name="Stalker J."/>
            <person name="Stange-Thomann N."/>
            <person name="Stavropoulos S."/>
            <person name="Stone C."/>
            <person name="Strader C."/>
            <person name="Tesfaye S."/>
            <person name="Thomson T."/>
            <person name="Thoulutsang Y."/>
            <person name="Thoulutsang D."/>
            <person name="Topham K."/>
            <person name="Topping I."/>
            <person name="Tsamla T."/>
            <person name="Vassiliev H."/>
            <person name="Vo A."/>
            <person name="Wangchuk T."/>
            <person name="Wangdi T."/>
            <person name="Weiand M."/>
            <person name="Wilkinson J."/>
            <person name="Wilson A."/>
            <person name="Yadav S."/>
            <person name="Young G."/>
            <person name="Yu Q."/>
            <person name="Zembek L."/>
            <person name="Zhong D."/>
            <person name="Zimmer A."/>
            <person name="Zwirko Z."/>
            <person name="Jaffe D.B."/>
            <person name="Alvarez P."/>
            <person name="Brockman W."/>
            <person name="Butler J."/>
            <person name="Chin C."/>
            <person name="Gnerre S."/>
            <person name="Grabherr M."/>
            <person name="Kleber M."/>
            <person name="Mauceli E."/>
            <person name="MacCallum I."/>
        </authorList>
    </citation>
    <scope>NUCLEOTIDE SEQUENCE [LARGE SCALE GENOMIC DNA]</scope>
    <source>
        <strain evidence="11">Tucson 14030-0811.24</strain>
    </source>
</reference>
<proteinExistence type="inferred from homology"/>
<dbReference type="PANTHER" id="PTHR43142:SF1">
    <property type="entry name" value="CARBOXYLIC ESTER HYDROLASE"/>
    <property type="match status" value="1"/>
</dbReference>
<accession>B4MQF3</accession>
<dbReference type="SUPFAM" id="SSF53474">
    <property type="entry name" value="alpha/beta-Hydrolases"/>
    <property type="match status" value="1"/>
</dbReference>
<dbReference type="InterPro" id="IPR019819">
    <property type="entry name" value="Carboxylesterase_B_CS"/>
</dbReference>
<evidence type="ECO:0000313" key="11">
    <source>
        <dbReference type="Proteomes" id="UP000007798"/>
    </source>
</evidence>
<dbReference type="PROSITE" id="PS00941">
    <property type="entry name" value="CARBOXYLESTERASE_B_2"/>
    <property type="match status" value="1"/>
</dbReference>
<evidence type="ECO:0000256" key="1">
    <source>
        <dbReference type="ARBA" id="ARBA00004613"/>
    </source>
</evidence>
<evidence type="ECO:0000259" key="9">
    <source>
        <dbReference type="Pfam" id="PF00135"/>
    </source>
</evidence>
<dbReference type="GO" id="GO:0005576">
    <property type="term" value="C:extracellular region"/>
    <property type="evidence" value="ECO:0007669"/>
    <property type="project" value="UniProtKB-SubCell"/>
</dbReference>
<evidence type="ECO:0000256" key="8">
    <source>
        <dbReference type="RuleBase" id="RU361235"/>
    </source>
</evidence>
<dbReference type="InParanoid" id="B4MQF3"/>
<keyword evidence="11" id="KW-1185">Reference proteome</keyword>
<dbReference type="PROSITE" id="PS00122">
    <property type="entry name" value="CARBOXYLESTERASE_B_1"/>
    <property type="match status" value="1"/>
</dbReference>
<dbReference type="Pfam" id="PF00135">
    <property type="entry name" value="COesterase"/>
    <property type="match status" value="1"/>
</dbReference>
<keyword evidence="7" id="KW-0325">Glycoprotein</keyword>
<keyword evidence="8" id="KW-0732">Signal</keyword>
<keyword evidence="4" id="KW-0964">Secreted</keyword>
<keyword evidence="6" id="KW-1015">Disulfide bond</keyword>
<evidence type="ECO:0000313" key="10">
    <source>
        <dbReference type="EMBL" id="EDW74342.1"/>
    </source>
</evidence>
<evidence type="ECO:0000256" key="4">
    <source>
        <dbReference type="ARBA" id="ARBA00022525"/>
    </source>
</evidence>
<dbReference type="AlphaFoldDB" id="B4MQF3"/>
<evidence type="ECO:0000256" key="6">
    <source>
        <dbReference type="ARBA" id="ARBA00023157"/>
    </source>
</evidence>
<keyword evidence="3" id="KW-0719">Serine esterase</keyword>
<feature type="domain" description="Carboxylesterase type B" evidence="9">
    <location>
        <begin position="31"/>
        <end position="516"/>
    </location>
</feature>
<comment type="similarity">
    <text evidence="2 8">Belongs to the type-B carboxylesterase/lipase family.</text>
</comment>
<dbReference type="PhylomeDB" id="B4MQF3"/>
<dbReference type="PANTHER" id="PTHR43142">
    <property type="entry name" value="CARBOXYLIC ESTER HYDROLASE"/>
    <property type="match status" value="1"/>
</dbReference>
<feature type="chain" id="PRO_5005123273" description="Carboxylic ester hydrolase" evidence="8">
    <location>
        <begin position="21"/>
        <end position="569"/>
    </location>
</feature>
<gene>
    <name evidence="10" type="primary">Dwil\GK21862</name>
    <name evidence="10" type="ORF">Dwil_GK21862</name>
</gene>
<dbReference type="GO" id="GO:0052689">
    <property type="term" value="F:carboxylic ester hydrolase activity"/>
    <property type="evidence" value="ECO:0007669"/>
    <property type="project" value="UniProtKB-KW"/>
</dbReference>